<proteinExistence type="predicted"/>
<organism evidence="1 2">
    <name type="scientific">Nocardia fusca</name>
    <dbReference type="NCBI Taxonomy" id="941183"/>
    <lineage>
        <taxon>Bacteria</taxon>
        <taxon>Bacillati</taxon>
        <taxon>Actinomycetota</taxon>
        <taxon>Actinomycetes</taxon>
        <taxon>Mycobacteriales</taxon>
        <taxon>Nocardiaceae</taxon>
        <taxon>Nocardia</taxon>
    </lineage>
</organism>
<name>A0ABV3FIN0_9NOCA</name>
<evidence type="ECO:0000313" key="2">
    <source>
        <dbReference type="Proteomes" id="UP001551658"/>
    </source>
</evidence>
<reference evidence="1 2" key="1">
    <citation type="submission" date="2024-06" db="EMBL/GenBank/DDBJ databases">
        <title>The Natural Products Discovery Center: Release of the First 8490 Sequenced Strains for Exploring Actinobacteria Biosynthetic Diversity.</title>
        <authorList>
            <person name="Kalkreuter E."/>
            <person name="Kautsar S.A."/>
            <person name="Yang D."/>
            <person name="Bader C.D."/>
            <person name="Teijaro C.N."/>
            <person name="Fluegel L."/>
            <person name="Davis C.M."/>
            <person name="Simpson J.R."/>
            <person name="Lauterbach L."/>
            <person name="Steele A.D."/>
            <person name="Gui C."/>
            <person name="Meng S."/>
            <person name="Li G."/>
            <person name="Viehrig K."/>
            <person name="Ye F."/>
            <person name="Su P."/>
            <person name="Kiefer A.F."/>
            <person name="Nichols A."/>
            <person name="Cepeda A.J."/>
            <person name="Yan W."/>
            <person name="Fan B."/>
            <person name="Jiang Y."/>
            <person name="Adhikari A."/>
            <person name="Zheng C.-J."/>
            <person name="Schuster L."/>
            <person name="Cowan T.M."/>
            <person name="Smanski M.J."/>
            <person name="Chevrette M.G."/>
            <person name="De Carvalho L.P.S."/>
            <person name="Shen B."/>
        </authorList>
    </citation>
    <scope>NUCLEOTIDE SEQUENCE [LARGE SCALE GENOMIC DNA]</scope>
    <source>
        <strain evidence="1 2">NPDC050671</strain>
    </source>
</reference>
<keyword evidence="2" id="KW-1185">Reference proteome</keyword>
<dbReference type="Proteomes" id="UP001551658">
    <property type="component" value="Unassembled WGS sequence"/>
</dbReference>
<protein>
    <submittedName>
        <fullName evidence="1">Uncharacterized protein</fullName>
    </submittedName>
</protein>
<evidence type="ECO:0000313" key="1">
    <source>
        <dbReference type="EMBL" id="MEV0367564.1"/>
    </source>
</evidence>
<gene>
    <name evidence="1" type="ORF">AB0H72_33245</name>
</gene>
<dbReference type="RefSeq" id="WP_357987328.1">
    <property type="nucleotide sequence ID" value="NZ_JBFAIH010000031.1"/>
</dbReference>
<dbReference type="EMBL" id="JBFAIH010000031">
    <property type="protein sequence ID" value="MEV0367564.1"/>
    <property type="molecule type" value="Genomic_DNA"/>
</dbReference>
<accession>A0ABV3FIN0</accession>
<comment type="caution">
    <text evidence="1">The sequence shown here is derived from an EMBL/GenBank/DDBJ whole genome shotgun (WGS) entry which is preliminary data.</text>
</comment>
<sequence>MPDQTIQERLAGVWESNVHDGNGEHVTAVFLNVSRQMMKEGAPGSELPERVMSAAFQAPDESDDGDGTGVIVWLLMSQAVSAMAGEYRKYLGERRESAGGAR</sequence>